<dbReference type="EMBL" id="OD580105">
    <property type="protein sequence ID" value="CAD7450882.1"/>
    <property type="molecule type" value="Genomic_DNA"/>
</dbReference>
<sequence>MSSTIKLPISAGLGKWRSMTSIVCAGNMIAPSVYHPREVVYLITGQETFLALIKVRGDVNGSGPSLKRRTSQESCLGTGNREHHVLETTASQHMSVGLSLTIMNYGDTVRLGVMSDALLSPQHSVIATGFLQQLSDLARCAGIPRDRSNSLYVIPQPPSTTNIGIVH</sequence>
<protein>
    <submittedName>
        <fullName evidence="1">Uncharacterized protein</fullName>
    </submittedName>
</protein>
<organism evidence="1">
    <name type="scientific">Timema bartmani</name>
    <dbReference type="NCBI Taxonomy" id="61472"/>
    <lineage>
        <taxon>Eukaryota</taxon>
        <taxon>Metazoa</taxon>
        <taxon>Ecdysozoa</taxon>
        <taxon>Arthropoda</taxon>
        <taxon>Hexapoda</taxon>
        <taxon>Insecta</taxon>
        <taxon>Pterygota</taxon>
        <taxon>Neoptera</taxon>
        <taxon>Polyneoptera</taxon>
        <taxon>Phasmatodea</taxon>
        <taxon>Timematodea</taxon>
        <taxon>Timematoidea</taxon>
        <taxon>Timematidae</taxon>
        <taxon>Timema</taxon>
    </lineage>
</organism>
<proteinExistence type="predicted"/>
<evidence type="ECO:0000313" key="1">
    <source>
        <dbReference type="EMBL" id="CAD7450882.1"/>
    </source>
</evidence>
<reference evidence="1" key="1">
    <citation type="submission" date="2020-11" db="EMBL/GenBank/DDBJ databases">
        <authorList>
            <person name="Tran Van P."/>
        </authorList>
    </citation>
    <scope>NUCLEOTIDE SEQUENCE</scope>
</reference>
<accession>A0A7R9FCH4</accession>
<gene>
    <name evidence="1" type="ORF">TBIB3V08_LOCUS13151</name>
</gene>
<dbReference type="AlphaFoldDB" id="A0A7R9FCH4"/>
<name>A0A7R9FCH4_9NEOP</name>